<accession>A0A0K6GLI5</accession>
<keyword evidence="3" id="KW-1185">Reference proteome</keyword>
<keyword evidence="1" id="KW-1133">Transmembrane helix</keyword>
<dbReference type="AlphaFoldDB" id="A0A0K6GLI5"/>
<dbReference type="Pfam" id="PF03862">
    <property type="entry name" value="SpoVAC_SpoVAEB"/>
    <property type="match status" value="1"/>
</dbReference>
<evidence type="ECO:0000256" key="1">
    <source>
        <dbReference type="SAM" id="Phobius"/>
    </source>
</evidence>
<name>A0A0K6GLI5_9BACL</name>
<gene>
    <name evidence="2" type="ORF">Ga0061060_104178</name>
</gene>
<feature type="transmembrane region" description="Helical" evidence="1">
    <location>
        <begin position="81"/>
        <end position="99"/>
    </location>
</feature>
<sequence>METYVYAFIVGGMLSLIGQLLLIKWSFIRMMTIFLFIGMTIEAISLYEPMQLFAHAGIEMTLVHVGASCIQAVKTGDFTNVIFFISFPIFVAWMTAIVCRPRGRIE</sequence>
<keyword evidence="1" id="KW-0812">Transmembrane</keyword>
<feature type="transmembrane region" description="Helical" evidence="1">
    <location>
        <begin position="6"/>
        <end position="23"/>
    </location>
</feature>
<dbReference type="EMBL" id="CYGZ01000004">
    <property type="protein sequence ID" value="CUA79579.1"/>
    <property type="molecule type" value="Genomic_DNA"/>
</dbReference>
<evidence type="ECO:0000313" key="2">
    <source>
        <dbReference type="EMBL" id="CUA79579.1"/>
    </source>
</evidence>
<proteinExistence type="predicted"/>
<dbReference type="STRING" id="1325335.GCA_001418025_00887"/>
<dbReference type="OrthoDB" id="2696699at2"/>
<dbReference type="InterPro" id="IPR005562">
    <property type="entry name" value="SpoVA"/>
</dbReference>
<reference evidence="3" key="1">
    <citation type="submission" date="2015-08" db="EMBL/GenBank/DDBJ databases">
        <authorList>
            <person name="Varghese N."/>
        </authorList>
    </citation>
    <scope>NUCLEOTIDE SEQUENCE [LARGE SCALE GENOMIC DNA]</scope>
    <source>
        <strain evidence="3">DSM 27374</strain>
    </source>
</reference>
<keyword evidence="1" id="KW-0472">Membrane</keyword>
<feature type="transmembrane region" description="Helical" evidence="1">
    <location>
        <begin position="30"/>
        <end position="47"/>
    </location>
</feature>
<dbReference type="Proteomes" id="UP000182738">
    <property type="component" value="Unassembled WGS sequence"/>
</dbReference>
<protein>
    <submittedName>
        <fullName evidence="2">SpoVA protein</fullName>
    </submittedName>
</protein>
<evidence type="ECO:0000313" key="3">
    <source>
        <dbReference type="Proteomes" id="UP000182738"/>
    </source>
</evidence>
<dbReference type="RefSeq" id="WP_055440713.1">
    <property type="nucleotide sequence ID" value="NZ_BAABDZ010000035.1"/>
</dbReference>
<organism evidence="2 3">
    <name type="scientific">Anoxybacillus suryakundensis</name>
    <dbReference type="NCBI Taxonomy" id="1325335"/>
    <lineage>
        <taxon>Bacteria</taxon>
        <taxon>Bacillati</taxon>
        <taxon>Bacillota</taxon>
        <taxon>Bacilli</taxon>
        <taxon>Bacillales</taxon>
        <taxon>Anoxybacillaceae</taxon>
        <taxon>Anoxybacillus</taxon>
    </lineage>
</organism>